<evidence type="ECO:0000313" key="8">
    <source>
        <dbReference type="EMBL" id="CCX32548.1"/>
    </source>
</evidence>
<dbReference type="OrthoDB" id="2014333at2759"/>
<keyword evidence="4 7" id="KW-0256">Endoplasmic reticulum</keyword>
<dbReference type="AlphaFoldDB" id="U4LKT0"/>
<evidence type="ECO:0000256" key="7">
    <source>
        <dbReference type="RuleBase" id="RU365085"/>
    </source>
</evidence>
<dbReference type="Proteomes" id="UP000018144">
    <property type="component" value="Unassembled WGS sequence"/>
</dbReference>
<dbReference type="GO" id="GO:0005789">
    <property type="term" value="C:endoplasmic reticulum membrane"/>
    <property type="evidence" value="ECO:0007669"/>
    <property type="project" value="UniProtKB-SubCell"/>
</dbReference>
<sequence length="92" mass="10191">MTRATQTISLLLILSSIYLAAYLQLIPLPAKVQDEIIPILPLWALVTFGAYLLFNLGLGVATFKDTEGAYHELMKEIDEAKKDLRAKGVDVD</sequence>
<evidence type="ECO:0000256" key="1">
    <source>
        <dbReference type="ARBA" id="ARBA00004477"/>
    </source>
</evidence>
<evidence type="ECO:0000256" key="2">
    <source>
        <dbReference type="ARBA" id="ARBA00010430"/>
    </source>
</evidence>
<dbReference type="OMA" id="DCPEAYT"/>
<gene>
    <name evidence="8" type="ORF">PCON_13388</name>
</gene>
<evidence type="ECO:0000256" key="5">
    <source>
        <dbReference type="ARBA" id="ARBA00022989"/>
    </source>
</evidence>
<comment type="similarity">
    <text evidence="2 7">Belongs to the DPM3 family.</text>
</comment>
<evidence type="ECO:0000313" key="9">
    <source>
        <dbReference type="Proteomes" id="UP000018144"/>
    </source>
</evidence>
<evidence type="ECO:0000256" key="4">
    <source>
        <dbReference type="ARBA" id="ARBA00022824"/>
    </source>
</evidence>
<dbReference type="GO" id="GO:0016757">
    <property type="term" value="F:glycosyltransferase activity"/>
    <property type="evidence" value="ECO:0007669"/>
    <property type="project" value="UniProtKB-KW"/>
</dbReference>
<name>U4LKT0_PYROM</name>
<dbReference type="PANTHER" id="PTHR16433:SF0">
    <property type="entry name" value="DOLICHOL-PHOSPHATE MANNOSYLTRANSFERASE SUBUNIT 3"/>
    <property type="match status" value="1"/>
</dbReference>
<dbReference type="InterPro" id="IPR013174">
    <property type="entry name" value="DPM3"/>
</dbReference>
<evidence type="ECO:0000256" key="3">
    <source>
        <dbReference type="ARBA" id="ARBA00022692"/>
    </source>
</evidence>
<feature type="transmembrane region" description="Helical" evidence="7">
    <location>
        <begin position="7"/>
        <end position="30"/>
    </location>
</feature>
<keyword evidence="3 7" id="KW-0812">Transmembrane</keyword>
<keyword evidence="9" id="KW-1185">Reference proteome</keyword>
<proteinExistence type="inferred from homology"/>
<protein>
    <recommendedName>
        <fullName evidence="7">Dolichol-phosphate mannosyltransferase subunit 3</fullName>
    </recommendedName>
</protein>
<comment type="subcellular location">
    <subcellularLocation>
        <location evidence="1 7">Endoplasmic reticulum membrane</location>
        <topology evidence="1 7">Multi-pass membrane protein</topology>
    </subcellularLocation>
</comment>
<dbReference type="EMBL" id="HF935890">
    <property type="protein sequence ID" value="CCX32548.1"/>
    <property type="molecule type" value="Genomic_DNA"/>
</dbReference>
<dbReference type="eggNOG" id="KOG4841">
    <property type="taxonomic scope" value="Eukaryota"/>
</dbReference>
<accession>U4LKT0</accession>
<reference evidence="8 9" key="1">
    <citation type="journal article" date="2013" name="PLoS Genet.">
        <title>The genome and development-dependent transcriptomes of Pyronema confluens: a window into fungal evolution.</title>
        <authorList>
            <person name="Traeger S."/>
            <person name="Altegoer F."/>
            <person name="Freitag M."/>
            <person name="Gabaldon T."/>
            <person name="Kempken F."/>
            <person name="Kumar A."/>
            <person name="Marcet-Houben M."/>
            <person name="Poggeler S."/>
            <person name="Stajich J.E."/>
            <person name="Nowrousian M."/>
        </authorList>
    </citation>
    <scope>NUCLEOTIDE SEQUENCE [LARGE SCALE GENOMIC DNA]</scope>
    <source>
        <strain evidence="9">CBS 100304</strain>
        <tissue evidence="8">Vegetative mycelium</tissue>
    </source>
</reference>
<comment type="function">
    <text evidence="7">Stabilizer subunit of the dolichol-phosphate mannose (DPM) synthase complex; tethers catalytic subunit to the ER.</text>
</comment>
<comment type="pathway">
    <text evidence="7">Protein modification; protein glycosylation.</text>
</comment>
<keyword evidence="8" id="KW-0808">Transferase</keyword>
<dbReference type="PANTHER" id="PTHR16433">
    <property type="entry name" value="DOLICHOL-PHOSPHATE MANNOSYLTRANSFERASE SUBUNIT 3"/>
    <property type="match status" value="1"/>
</dbReference>
<keyword evidence="8" id="KW-0328">Glycosyltransferase</keyword>
<dbReference type="GO" id="GO:0033185">
    <property type="term" value="C:dolichol-phosphate-mannose synthase complex"/>
    <property type="evidence" value="ECO:0007669"/>
    <property type="project" value="TreeGrafter"/>
</dbReference>
<dbReference type="STRING" id="1076935.U4LKT0"/>
<keyword evidence="6 7" id="KW-0472">Membrane</keyword>
<feature type="transmembrane region" description="Helical" evidence="7">
    <location>
        <begin position="36"/>
        <end position="54"/>
    </location>
</feature>
<dbReference type="Pfam" id="PF08285">
    <property type="entry name" value="DPM3"/>
    <property type="match status" value="1"/>
</dbReference>
<dbReference type="GO" id="GO:0006506">
    <property type="term" value="P:GPI anchor biosynthetic process"/>
    <property type="evidence" value="ECO:0007669"/>
    <property type="project" value="TreeGrafter"/>
</dbReference>
<keyword evidence="5 7" id="KW-1133">Transmembrane helix</keyword>
<evidence type="ECO:0000256" key="6">
    <source>
        <dbReference type="ARBA" id="ARBA00023136"/>
    </source>
</evidence>
<comment type="subunit">
    <text evidence="7">Component of the dolichol-phosphate mannose (DPM) synthase complex.</text>
</comment>
<dbReference type="UniPathway" id="UPA00378"/>
<organism evidence="8 9">
    <name type="scientific">Pyronema omphalodes (strain CBS 100304)</name>
    <name type="common">Pyronema confluens</name>
    <dbReference type="NCBI Taxonomy" id="1076935"/>
    <lineage>
        <taxon>Eukaryota</taxon>
        <taxon>Fungi</taxon>
        <taxon>Dikarya</taxon>
        <taxon>Ascomycota</taxon>
        <taxon>Pezizomycotina</taxon>
        <taxon>Pezizomycetes</taxon>
        <taxon>Pezizales</taxon>
        <taxon>Pyronemataceae</taxon>
        <taxon>Pyronema</taxon>
    </lineage>
</organism>